<evidence type="ECO:0000313" key="6">
    <source>
        <dbReference type="Proteomes" id="UP000744555"/>
    </source>
</evidence>
<accession>A0ABR7S1S1</accession>
<keyword evidence="2" id="KW-0677">Repeat</keyword>
<dbReference type="PROSITE" id="PS00107">
    <property type="entry name" value="PROTEIN_KINASE_ATP"/>
    <property type="match status" value="1"/>
</dbReference>
<sequence>MHTLAQLHRGELAGCQRLDLSCDLQSFPEEIFDLADSLEVLNLSGNRLSSLPADLPRLHKLKVLFCSDNLFESLPEVLGDCPQLEMVGFKSNRLRHVQAAALPARLRWLILTDNRIEALPAALGERPRLQKLMLAGNRLSELPHSLAGLERLELLRIAANRLEALPDWLLHLPRLAWLAFAGNPGSDRAEAAALAGHPQAPIERTQLQLGELLGQGASGLIHRARWNGSEVAAKLFRGQMTSDGLPHSEMAACLSAGRHPQLLPVIGPLQPQAGQPDGLLLELLESRFRVLAGPPSLASCSRDCYAPEQRFAPEQVWALARGVASALAHLHGRGILHGDLYAHNLLVDGHDCRLSDFGAASFFTPGSAQGHALQRLESRAFGILLEELLQRCATPPAQLQALAAACQQADSSQRPDFAELLTCLK</sequence>
<comment type="caution">
    <text evidence="5">The sequence shown here is derived from an EMBL/GenBank/DDBJ whole genome shotgun (WGS) entry which is preliminary data.</text>
</comment>
<dbReference type="GO" id="GO:0016301">
    <property type="term" value="F:kinase activity"/>
    <property type="evidence" value="ECO:0007669"/>
    <property type="project" value="UniProtKB-KW"/>
</dbReference>
<feature type="binding site" evidence="3">
    <location>
        <position position="234"/>
    </location>
    <ligand>
        <name>ATP</name>
        <dbReference type="ChEBI" id="CHEBI:30616"/>
    </ligand>
</feature>
<evidence type="ECO:0000259" key="4">
    <source>
        <dbReference type="PROSITE" id="PS50011"/>
    </source>
</evidence>
<dbReference type="InterPro" id="IPR011009">
    <property type="entry name" value="Kinase-like_dom_sf"/>
</dbReference>
<dbReference type="Gene3D" id="1.10.510.10">
    <property type="entry name" value="Transferase(Phosphotransferase) domain 1"/>
    <property type="match status" value="1"/>
</dbReference>
<dbReference type="InterPro" id="IPR001611">
    <property type="entry name" value="Leu-rich_rpt"/>
</dbReference>
<dbReference type="InterPro" id="IPR000719">
    <property type="entry name" value="Prot_kinase_dom"/>
</dbReference>
<dbReference type="SMART" id="SM00364">
    <property type="entry name" value="LRR_BAC"/>
    <property type="match status" value="5"/>
</dbReference>
<dbReference type="Pfam" id="PF13855">
    <property type="entry name" value="LRR_8"/>
    <property type="match status" value="2"/>
</dbReference>
<dbReference type="Gene3D" id="3.80.10.10">
    <property type="entry name" value="Ribonuclease Inhibitor"/>
    <property type="match status" value="2"/>
</dbReference>
<dbReference type="InterPro" id="IPR032675">
    <property type="entry name" value="LRR_dom_sf"/>
</dbReference>
<keyword evidence="5" id="KW-0418">Kinase</keyword>
<gene>
    <name evidence="5" type="ORF">A9179_08625</name>
</gene>
<dbReference type="PROSITE" id="PS51450">
    <property type="entry name" value="LRR"/>
    <property type="match status" value="1"/>
</dbReference>
<evidence type="ECO:0000256" key="3">
    <source>
        <dbReference type="PROSITE-ProRule" id="PRU10141"/>
    </source>
</evidence>
<dbReference type="PANTHER" id="PTHR48051">
    <property type="match status" value="1"/>
</dbReference>
<name>A0ABR7S1S1_AQUAC</name>
<keyword evidence="3" id="KW-0067">ATP-binding</keyword>
<keyword evidence="3" id="KW-0547">Nucleotide-binding</keyword>
<reference evidence="5 6" key="1">
    <citation type="submission" date="2016-06" db="EMBL/GenBank/DDBJ databases">
        <authorList>
            <person name="Ramos C."/>
            <person name="Pintado A."/>
            <person name="Crespo-Gomez J.I."/>
        </authorList>
    </citation>
    <scope>NUCLEOTIDE SEQUENCE [LARGE SCALE GENOMIC DNA]</scope>
    <source>
        <strain evidence="5 6">AVO110</strain>
    </source>
</reference>
<dbReference type="InterPro" id="IPR017441">
    <property type="entry name" value="Protein_kinase_ATP_BS"/>
</dbReference>
<evidence type="ECO:0000256" key="2">
    <source>
        <dbReference type="ARBA" id="ARBA00022737"/>
    </source>
</evidence>
<dbReference type="Gene3D" id="3.30.200.20">
    <property type="entry name" value="Phosphorylase Kinase, domain 1"/>
    <property type="match status" value="1"/>
</dbReference>
<dbReference type="SUPFAM" id="SSF56112">
    <property type="entry name" value="Protein kinase-like (PK-like)"/>
    <property type="match status" value="1"/>
</dbReference>
<keyword evidence="1" id="KW-0433">Leucine-rich repeat</keyword>
<dbReference type="Proteomes" id="UP000744555">
    <property type="component" value="Unassembled WGS sequence"/>
</dbReference>
<evidence type="ECO:0000256" key="1">
    <source>
        <dbReference type="ARBA" id="ARBA00022614"/>
    </source>
</evidence>
<proteinExistence type="predicted"/>
<dbReference type="PROSITE" id="PS50011">
    <property type="entry name" value="PROTEIN_KINASE_DOM"/>
    <property type="match status" value="1"/>
</dbReference>
<dbReference type="SMART" id="SM00369">
    <property type="entry name" value="LRR_TYP"/>
    <property type="match status" value="5"/>
</dbReference>
<organism evidence="5 6">
    <name type="scientific">Aquipseudomonas alcaligenes</name>
    <name type="common">Pseudomonas alcaligenes</name>
    <dbReference type="NCBI Taxonomy" id="43263"/>
    <lineage>
        <taxon>Bacteria</taxon>
        <taxon>Pseudomonadati</taxon>
        <taxon>Pseudomonadota</taxon>
        <taxon>Gammaproteobacteria</taxon>
        <taxon>Pseudomonadales</taxon>
        <taxon>Pseudomonadaceae</taxon>
        <taxon>Aquipseudomonas</taxon>
    </lineage>
</organism>
<dbReference type="SUPFAM" id="SSF52058">
    <property type="entry name" value="L domain-like"/>
    <property type="match status" value="1"/>
</dbReference>
<dbReference type="InterPro" id="IPR050216">
    <property type="entry name" value="LRR_domain-containing"/>
</dbReference>
<keyword evidence="5" id="KW-0808">Transferase</keyword>
<dbReference type="Pfam" id="PF00069">
    <property type="entry name" value="Pkinase"/>
    <property type="match status" value="1"/>
</dbReference>
<protein>
    <submittedName>
        <fullName evidence="5">Protein kinase</fullName>
    </submittedName>
</protein>
<evidence type="ECO:0000313" key="5">
    <source>
        <dbReference type="EMBL" id="MBC9250333.1"/>
    </source>
</evidence>
<feature type="domain" description="Protein kinase" evidence="4">
    <location>
        <begin position="207"/>
        <end position="425"/>
    </location>
</feature>
<dbReference type="PANTHER" id="PTHR48051:SF1">
    <property type="entry name" value="RAS SUPPRESSOR PROTEIN 1"/>
    <property type="match status" value="1"/>
</dbReference>
<dbReference type="InterPro" id="IPR003591">
    <property type="entry name" value="Leu-rich_rpt_typical-subtyp"/>
</dbReference>
<keyword evidence="6" id="KW-1185">Reference proteome</keyword>
<dbReference type="RefSeq" id="WP_187805432.1">
    <property type="nucleotide sequence ID" value="NZ_LZEU01000001.1"/>
</dbReference>
<dbReference type="EMBL" id="LZEU01000001">
    <property type="protein sequence ID" value="MBC9250333.1"/>
    <property type="molecule type" value="Genomic_DNA"/>
</dbReference>